<evidence type="ECO:0000313" key="3">
    <source>
        <dbReference type="EMBL" id="MDS1309161.1"/>
    </source>
</evidence>
<dbReference type="EMBL" id="JAVMBO010000006">
    <property type="protein sequence ID" value="MDS1309161.1"/>
    <property type="molecule type" value="Genomic_DNA"/>
</dbReference>
<dbReference type="Proteomes" id="UP001267407">
    <property type="component" value="Unassembled WGS sequence"/>
</dbReference>
<evidence type="ECO:0000313" key="4">
    <source>
        <dbReference type="Proteomes" id="UP001267407"/>
    </source>
</evidence>
<organism evidence="3 4">
    <name type="scientific">Marinobacter xiaoshiensis</name>
    <dbReference type="NCBI Taxonomy" id="3073652"/>
    <lineage>
        <taxon>Bacteria</taxon>
        <taxon>Pseudomonadati</taxon>
        <taxon>Pseudomonadota</taxon>
        <taxon>Gammaproteobacteria</taxon>
        <taxon>Pseudomonadales</taxon>
        <taxon>Marinobacteraceae</taxon>
        <taxon>Marinobacter</taxon>
    </lineage>
</organism>
<evidence type="ECO:0000259" key="2">
    <source>
        <dbReference type="PROSITE" id="PS51782"/>
    </source>
</evidence>
<dbReference type="PROSITE" id="PS51782">
    <property type="entry name" value="LYSM"/>
    <property type="match status" value="1"/>
</dbReference>
<reference evidence="3" key="1">
    <citation type="submission" date="2023-09" db="EMBL/GenBank/DDBJ databases">
        <title>Marinobacter sediminicola sp. nov. and Marinobacter maritimum sp. nov., isolated from marine sediment.</title>
        <authorList>
            <person name="An J."/>
        </authorList>
    </citation>
    <scope>NUCLEOTIDE SEQUENCE</scope>
    <source>
        <strain evidence="3">F60267</strain>
    </source>
</reference>
<accession>A0ABU2HEW1</accession>
<evidence type="ECO:0000256" key="1">
    <source>
        <dbReference type="SAM" id="MobiDB-lite"/>
    </source>
</evidence>
<sequence length="836" mass="92069">MQTTYRVQSGDTLSAIAVQHQTSIAELQAINPQITNKDHIQIGWELKIPANGDSAKVNGSKAMRAPRSTNNKSKGQASCTECSVEYTEIIHVTGASDDEWCVALPESAAKELLQEVELVDGLMAEFKEAQNAHHDPQSSEKSPKRRWMQKAEKMGVIAPSPDEREGDNANKASQISSQIAAIDEQIKWYNDYDSDYLMSYISDDAQKREEVETTAKEKRLAMLREERRFLVSQLEEGSASSGVKGNGVKSSDFLASHGNTNDYGFEASRSTRNETGVIEVMIVSRPGRWHYIRREAYQRLVTTYASVRYVKKTRAIANALKNKSGTGSILAGQILEGISADAAKSLVGNIEITFAETSDQHYLLGEEHSKLTWSSGDDDESPVENNFQVSAEAHLMRFAMQASAGVNAFDLSTGEIDIGTKASASMALLEAEVKLAEVFVPHENGWDCRFTYKNRNGELTDMAFGAFRFSGEITLNCFAGGRVSGEASARLSTGAASFLLSDKKKIEASPTAGLAVTGNAFAGAEAGGSVGGMFSWVHPSERYKNNADWKDLFKISAGGTLALGAGAGFDFQLRAEQNKIILICKGRLVFGPGASGSFGSEIGADKVWTLAKTVFEVLAEADYHFLSNIQAELFTQWAQSLFLALSDQTKTITDLLVSPVEDFSRIWAARANKKSAAEKLASQILKEAKNKDYLEDMTFNGLPYHQLPPETLGMMMSTLCDTFIDSWEEDQEKALLILVSQIATWRKFFETLEHMSEDGKKVNPMNSLRKLSSILDDGLSDNQLSQFHKWIMTDLAVKPTKKSLKLAWTPIPIHQKSERLVTRIAMLQKSQDQYLA</sequence>
<dbReference type="SUPFAM" id="SSF54106">
    <property type="entry name" value="LysM domain"/>
    <property type="match status" value="1"/>
</dbReference>
<comment type="caution">
    <text evidence="3">The sequence shown here is derived from an EMBL/GenBank/DDBJ whole genome shotgun (WGS) entry which is preliminary data.</text>
</comment>
<proteinExistence type="predicted"/>
<dbReference type="RefSeq" id="WP_200368984.1">
    <property type="nucleotide sequence ID" value="NZ_JAVMBO010000006.1"/>
</dbReference>
<dbReference type="SMART" id="SM00257">
    <property type="entry name" value="LysM"/>
    <property type="match status" value="1"/>
</dbReference>
<dbReference type="Gene3D" id="3.10.350.10">
    <property type="entry name" value="LysM domain"/>
    <property type="match status" value="1"/>
</dbReference>
<dbReference type="InterPro" id="IPR036779">
    <property type="entry name" value="LysM_dom_sf"/>
</dbReference>
<name>A0ABU2HEW1_9GAMM</name>
<feature type="domain" description="LysM" evidence="2">
    <location>
        <begin position="3"/>
        <end position="48"/>
    </location>
</feature>
<feature type="region of interest" description="Disordered" evidence="1">
    <location>
        <begin position="129"/>
        <end position="150"/>
    </location>
</feature>
<feature type="compositionally biased region" description="Basic and acidic residues" evidence="1">
    <location>
        <begin position="129"/>
        <end position="142"/>
    </location>
</feature>
<dbReference type="CDD" id="cd00118">
    <property type="entry name" value="LysM"/>
    <property type="match status" value="1"/>
</dbReference>
<protein>
    <submittedName>
        <fullName evidence="3">LysM domain-containing protein</fullName>
    </submittedName>
</protein>
<dbReference type="Pfam" id="PF01476">
    <property type="entry name" value="LysM"/>
    <property type="match status" value="1"/>
</dbReference>
<keyword evidence="4" id="KW-1185">Reference proteome</keyword>
<gene>
    <name evidence="3" type="ORF">RKA07_03455</name>
</gene>
<dbReference type="InterPro" id="IPR018392">
    <property type="entry name" value="LysM"/>
</dbReference>